<evidence type="ECO:0000313" key="2">
    <source>
        <dbReference type="Proteomes" id="UP001164020"/>
    </source>
</evidence>
<dbReference type="Proteomes" id="UP001164020">
    <property type="component" value="Chromosome"/>
</dbReference>
<reference evidence="1" key="1">
    <citation type="submission" date="2022-12" db="EMBL/GenBank/DDBJ databases">
        <title>Jiella pelagia sp. nov., isolated from phosphonate enriched culture of Northwest Pacific surface seawater.</title>
        <authorList>
            <person name="Shin D.Y."/>
            <person name="Hwang C.Y."/>
        </authorList>
    </citation>
    <scope>NUCLEOTIDE SEQUENCE</scope>
    <source>
        <strain evidence="1">HL-NP1</strain>
    </source>
</reference>
<name>A0ABY7C1E2_9HYPH</name>
<dbReference type="RefSeq" id="WP_268882324.1">
    <property type="nucleotide sequence ID" value="NZ_CP114029.1"/>
</dbReference>
<proteinExistence type="predicted"/>
<evidence type="ECO:0000313" key="1">
    <source>
        <dbReference type="EMBL" id="WAP69899.1"/>
    </source>
</evidence>
<dbReference type="EMBL" id="CP114029">
    <property type="protein sequence ID" value="WAP69899.1"/>
    <property type="molecule type" value="Genomic_DNA"/>
</dbReference>
<dbReference type="Pfam" id="PF12441">
    <property type="entry name" value="CopG_antitoxin"/>
    <property type="match status" value="1"/>
</dbReference>
<gene>
    <name evidence="1" type="ORF">OH818_06860</name>
</gene>
<dbReference type="InterPro" id="IPR010985">
    <property type="entry name" value="Ribbon_hlx_hlx"/>
</dbReference>
<accession>A0ABY7C1E2</accession>
<sequence length="90" mass="10404">MSERDKGKPFPVHQTDEAAERFTDTADLSEYDFSGFKPAQFEFQPKDARLEVRIPRDQLAALKAAARRRGIPHTRLVRQFIEEGIRQMEG</sequence>
<protein>
    <submittedName>
        <fullName evidence="1">CopG family antitoxin</fullName>
    </submittedName>
</protein>
<keyword evidence="2" id="KW-1185">Reference proteome</keyword>
<organism evidence="1 2">
    <name type="scientific">Jiella pelagia</name>
    <dbReference type="NCBI Taxonomy" id="2986949"/>
    <lineage>
        <taxon>Bacteria</taxon>
        <taxon>Pseudomonadati</taxon>
        <taxon>Pseudomonadota</taxon>
        <taxon>Alphaproteobacteria</taxon>
        <taxon>Hyphomicrobiales</taxon>
        <taxon>Aurantimonadaceae</taxon>
        <taxon>Jiella</taxon>
    </lineage>
</organism>
<dbReference type="SUPFAM" id="SSF47598">
    <property type="entry name" value="Ribbon-helix-helix"/>
    <property type="match status" value="1"/>
</dbReference>
<dbReference type="InterPro" id="IPR022148">
    <property type="entry name" value="CopG_antitoxin"/>
</dbReference>